<evidence type="ECO:0000313" key="1">
    <source>
        <dbReference type="EMBL" id="VVJ17917.1"/>
    </source>
</evidence>
<sequence length="45" mass="4854">MARTFLLTIGNVKAGTELTFGNFRAPGFAESGRACRVTVVPFVIH</sequence>
<name>A0A6I8LPM0_9PSEU</name>
<proteinExistence type="predicted"/>
<evidence type="ECO:0000313" key="2">
    <source>
        <dbReference type="Proteomes" id="UP000399805"/>
    </source>
</evidence>
<dbReference type="AlphaFoldDB" id="A0A6I8LPM0"/>
<organism evidence="1 2">
    <name type="scientific">Amycolatopsis camponoti</name>
    <dbReference type="NCBI Taxonomy" id="2606593"/>
    <lineage>
        <taxon>Bacteria</taxon>
        <taxon>Bacillati</taxon>
        <taxon>Actinomycetota</taxon>
        <taxon>Actinomycetes</taxon>
        <taxon>Pseudonocardiales</taxon>
        <taxon>Pseudonocardiaceae</taxon>
        <taxon>Amycolatopsis</taxon>
    </lineage>
</organism>
<protein>
    <submittedName>
        <fullName evidence="1">Uncharacterized protein</fullName>
    </submittedName>
</protein>
<dbReference type="Proteomes" id="UP000399805">
    <property type="component" value="Unassembled WGS sequence"/>
</dbReference>
<accession>A0A6I8LPM0</accession>
<gene>
    <name evidence="1" type="ORF">AA23TX_02938</name>
</gene>
<keyword evidence="2" id="KW-1185">Reference proteome</keyword>
<reference evidence="1 2" key="1">
    <citation type="submission" date="2019-09" db="EMBL/GenBank/DDBJ databases">
        <authorList>
            <person name="Leyn A S."/>
        </authorList>
    </citation>
    <scope>NUCLEOTIDE SEQUENCE [LARGE SCALE GENOMIC DNA]</scope>
    <source>
        <strain evidence="1">AA231_1</strain>
    </source>
</reference>
<dbReference type="EMBL" id="CABVGP010000001">
    <property type="protein sequence ID" value="VVJ17917.1"/>
    <property type="molecule type" value="Genomic_DNA"/>
</dbReference>